<dbReference type="FunFam" id="3.40.50.1820:FF:000343">
    <property type="entry name" value="Uncharacterized protein"/>
    <property type="match status" value="1"/>
</dbReference>
<evidence type="ECO:0000256" key="1">
    <source>
        <dbReference type="SAM" id="MobiDB-lite"/>
    </source>
</evidence>
<dbReference type="OrthoDB" id="273452at2759"/>
<dbReference type="OMA" id="WFQNILV"/>
<feature type="domain" description="DUF676" evidence="2">
    <location>
        <begin position="635"/>
        <end position="822"/>
    </location>
</feature>
<evidence type="ECO:0000313" key="3">
    <source>
        <dbReference type="EMBL" id="CDW91501.1"/>
    </source>
</evidence>
<dbReference type="Proteomes" id="UP000039865">
    <property type="component" value="Unassembled WGS sequence"/>
</dbReference>
<dbReference type="Gene3D" id="3.40.50.1820">
    <property type="entry name" value="alpha/beta hydrolase"/>
    <property type="match status" value="1"/>
</dbReference>
<gene>
    <name evidence="3" type="primary">Contig341.g373</name>
    <name evidence="3" type="ORF">STYLEM_20657</name>
</gene>
<dbReference type="InterPro" id="IPR029058">
    <property type="entry name" value="AB_hydrolase_fold"/>
</dbReference>
<protein>
    <submittedName>
        <fullName evidence="3">Duf676 domain containing protein</fullName>
    </submittedName>
</protein>
<dbReference type="SUPFAM" id="SSF53474">
    <property type="entry name" value="alpha/beta-Hydrolases"/>
    <property type="match status" value="1"/>
</dbReference>
<dbReference type="AlphaFoldDB" id="A0A078BBC8"/>
<dbReference type="InParanoid" id="A0A078BBC8"/>
<keyword evidence="4" id="KW-1185">Reference proteome</keyword>
<sequence>MSFRGIAEFILHIEHFRNVDLFQQGLYFMKFQLFNEDIEKVQFYLFDQALLLQIYYANPYDYISKDYESRNKDKASFHRLQEPATFDENASFATKIFFIRYAEETVLIRDIVKFRTEVDVQPGYLNTEFFLKCELFYCPPPQQNFSAAIGSAEIMKEELNKQTTKFQLAQTKIYQINGLLHGMSTFVPIQFNKEYTSQCVSTLHGSIIDYRFRVKNQRIKLRSNGDTFMENGILVEAKFDDLQEYLLQTEKQNKKLPTSLAEYFFQDEQGIIVMNDKKINDKYLEYNNTLKQIYYNLKAIYTNFSSKSVFQDDMIYIDFPKIPRELDIISLDLLLDKELQSKHSKNESTVISSNLDDAMLQDQSIMPDEDLKGSGSASKARDDDERAESDSPNLNFDAVEEETKQSYQSIPSMNVNMDQKRQKMHLVNENQHPSNYDLKQSKPFSLLTALQEEIRNDHNKVANAIVMEINNIAGQLFELTNNLAKLIIYRPKKVYKILSEQYQKQLEERYGENILRHVIKTCDFSIPSEDYTGQLNDTVAKKTREMLRLHKEMAGIEPLSVEEVKIIEEEQQVGKKKTKKRKKRNMEKYAPLIFEECYVKMERSQMNKIRNTFELTDNEIEQKVNPSVIQENYQGIHLFVLCHGFQGTSFDMRMFKNVISIALPESQFLCSTANESDTDGDIMDMGYKLSQEVHQYIRESCPGQNLARLTFIGHSLGGLIIRASLSYLDKYKDKMHGFLTLCTPHLGYMYKSGKMFNAGMWVLKKWRKSKCLQQLSMADNKSLEKTVLFELSQQDGLEWFKHVIFVSSFQDQYAPFDSARIQICQDAAKDIQKGNTYIKMANNLLSKMQIDVLYRLDVNFNIAENNLDSFIGRTAHILFLENEELMKMMVSRYKSFFS</sequence>
<dbReference type="Pfam" id="PF05057">
    <property type="entry name" value="DUF676"/>
    <property type="match status" value="1"/>
</dbReference>
<feature type="region of interest" description="Disordered" evidence="1">
    <location>
        <begin position="365"/>
        <end position="406"/>
    </location>
</feature>
<dbReference type="PANTHER" id="PTHR12482">
    <property type="entry name" value="LIPASE ROG1-RELATED-RELATED"/>
    <property type="match status" value="1"/>
</dbReference>
<evidence type="ECO:0000259" key="2">
    <source>
        <dbReference type="Pfam" id="PF05057"/>
    </source>
</evidence>
<dbReference type="PANTHER" id="PTHR12482:SF5">
    <property type="entry name" value="DUF676 DOMAIN-CONTAINING PROTEIN"/>
    <property type="match status" value="1"/>
</dbReference>
<dbReference type="InterPro" id="IPR044294">
    <property type="entry name" value="Lipase-like"/>
</dbReference>
<dbReference type="EMBL" id="CCKQ01019488">
    <property type="protein sequence ID" value="CDW91501.1"/>
    <property type="molecule type" value="Genomic_DNA"/>
</dbReference>
<reference evidence="3 4" key="1">
    <citation type="submission" date="2014-06" db="EMBL/GenBank/DDBJ databases">
        <authorList>
            <person name="Swart Estienne"/>
        </authorList>
    </citation>
    <scope>NUCLEOTIDE SEQUENCE [LARGE SCALE GENOMIC DNA]</scope>
    <source>
        <strain evidence="3 4">130c</strain>
    </source>
</reference>
<evidence type="ECO:0000313" key="4">
    <source>
        <dbReference type="Proteomes" id="UP000039865"/>
    </source>
</evidence>
<dbReference type="InterPro" id="IPR007751">
    <property type="entry name" value="DUF676_lipase-like"/>
</dbReference>
<name>A0A078BBC8_STYLE</name>
<accession>A0A078BBC8</accession>
<organism evidence="3 4">
    <name type="scientific">Stylonychia lemnae</name>
    <name type="common">Ciliate</name>
    <dbReference type="NCBI Taxonomy" id="5949"/>
    <lineage>
        <taxon>Eukaryota</taxon>
        <taxon>Sar</taxon>
        <taxon>Alveolata</taxon>
        <taxon>Ciliophora</taxon>
        <taxon>Intramacronucleata</taxon>
        <taxon>Spirotrichea</taxon>
        <taxon>Stichotrichia</taxon>
        <taxon>Sporadotrichida</taxon>
        <taxon>Oxytrichidae</taxon>
        <taxon>Stylonychinae</taxon>
        <taxon>Stylonychia</taxon>
    </lineage>
</organism>
<proteinExistence type="predicted"/>